<reference evidence="11" key="1">
    <citation type="submission" date="2021-01" db="EMBL/GenBank/DDBJ databases">
        <authorList>
            <person name="Corre E."/>
            <person name="Pelletier E."/>
            <person name="Niang G."/>
            <person name="Scheremetjew M."/>
            <person name="Finn R."/>
            <person name="Kale V."/>
            <person name="Holt S."/>
            <person name="Cochrane G."/>
            <person name="Meng A."/>
            <person name="Brown T."/>
            <person name="Cohen L."/>
        </authorList>
    </citation>
    <scope>NUCLEOTIDE SEQUENCE</scope>
    <source>
        <strain evidence="11">RCC1130</strain>
    </source>
</reference>
<keyword evidence="6" id="KW-0539">Nucleus</keyword>
<dbReference type="InterPro" id="IPR036317">
    <property type="entry name" value="Cullin_homology_sf"/>
</dbReference>
<dbReference type="SUPFAM" id="SSF46785">
    <property type="entry name" value="Winged helix' DNA-binding domain"/>
    <property type="match status" value="1"/>
</dbReference>
<dbReference type="GO" id="GO:0080090">
    <property type="term" value="P:regulation of primary metabolic process"/>
    <property type="evidence" value="ECO:0007669"/>
    <property type="project" value="UniProtKB-ARBA"/>
</dbReference>
<evidence type="ECO:0000256" key="5">
    <source>
        <dbReference type="ARBA" id="ARBA00022843"/>
    </source>
</evidence>
<dbReference type="Pfam" id="PF00888">
    <property type="entry name" value="Cullin"/>
    <property type="match status" value="1"/>
</dbReference>
<dbReference type="InterPro" id="IPR016158">
    <property type="entry name" value="Cullin_homology"/>
</dbReference>
<protein>
    <recommendedName>
        <fullName evidence="10">Cullin family profile domain-containing protein</fullName>
    </recommendedName>
</protein>
<dbReference type="GO" id="GO:0000278">
    <property type="term" value="P:mitotic cell cycle"/>
    <property type="evidence" value="ECO:0007669"/>
    <property type="project" value="UniProtKB-ARBA"/>
</dbReference>
<comment type="subcellular location">
    <subcellularLocation>
        <location evidence="1">Nucleus</location>
    </subcellularLocation>
</comment>
<dbReference type="AlphaFoldDB" id="A0A7S0J4K3"/>
<dbReference type="InterPro" id="IPR036388">
    <property type="entry name" value="WH-like_DNA-bd_sf"/>
</dbReference>
<dbReference type="FunFam" id="1.20.1310.10:FF:000002">
    <property type="entry name" value="cullin-3 isoform X1"/>
    <property type="match status" value="1"/>
</dbReference>
<dbReference type="Gene3D" id="3.30.230.130">
    <property type="entry name" value="Cullin, Chain C, Domain 2"/>
    <property type="match status" value="1"/>
</dbReference>
<dbReference type="GO" id="GO:0000209">
    <property type="term" value="P:protein polyubiquitination"/>
    <property type="evidence" value="ECO:0007669"/>
    <property type="project" value="UniProtKB-ARBA"/>
</dbReference>
<dbReference type="FunFam" id="1.20.1310.10:FF:000001">
    <property type="entry name" value="Cullin 3"/>
    <property type="match status" value="1"/>
</dbReference>
<evidence type="ECO:0000256" key="4">
    <source>
        <dbReference type="ARBA" id="ARBA00022499"/>
    </source>
</evidence>
<dbReference type="GO" id="GO:0006950">
    <property type="term" value="P:response to stress"/>
    <property type="evidence" value="ECO:0007669"/>
    <property type="project" value="UniProtKB-ARBA"/>
</dbReference>
<dbReference type="InterPro" id="IPR001373">
    <property type="entry name" value="Cullin_N"/>
</dbReference>
<evidence type="ECO:0000256" key="9">
    <source>
        <dbReference type="SAM" id="MobiDB-lite"/>
    </source>
</evidence>
<proteinExistence type="inferred from homology"/>
<evidence type="ECO:0000256" key="8">
    <source>
        <dbReference type="RuleBase" id="RU003829"/>
    </source>
</evidence>
<organism evidence="11">
    <name type="scientific">Calcidiscus leptoporus</name>
    <dbReference type="NCBI Taxonomy" id="127549"/>
    <lineage>
        <taxon>Eukaryota</taxon>
        <taxon>Haptista</taxon>
        <taxon>Haptophyta</taxon>
        <taxon>Prymnesiophyceae</taxon>
        <taxon>Coccolithales</taxon>
        <taxon>Calcidiscaceae</taxon>
        <taxon>Calcidiscus</taxon>
    </lineage>
</organism>
<dbReference type="InterPro" id="IPR019559">
    <property type="entry name" value="Cullin_neddylation_domain"/>
</dbReference>
<sequence length="736" mass="85147">MSMGSRGQRFTIQPFRHAFQMDEEHADKTWKTLHDAIQEIHKQNASGLSFEELYRNAYNMVLHKFGDKLYNGLVETITLHLRAVAAEVAQANDEELLQSLKEKWDKHRRSVIMIRDILMYMDRTYVVAQKQMPVYDRGLLIFRDEVCRNPQIKERLLATLLDLIHRERSGEMIERGLIKNLTAMLVELSREVYQRDFEQPFLQATANFYTSESNEYISQNSASDYMRKAELRLTEESDRVAHYLDASTDSKLKEVAERELIARHMRTLAEMQHSGIVTMLENERVADLTRAYDLFKRIKTPTDGLGMIRDIMATYVKSLGIRLVADEELGKQPVAYVQQLLDLRHKYARVIDQAFSGDKQFYNSLNQAFEHFVNQNQRSAEYISLFVDEHMRKGVRTTSDEEVDSLLDKVVMLFRYLQEKDLFEKYYKQHLAKRLLGGRSASDDHEGMMIRKLKQECGYQFTSKLEGMFLDMKMSLDTQVSFRDDMGGSSKVDGVELAINVLTTGFWPTQSASSCALPTQIVRCCEVFKAHYLKQHSGRRLSWQTNMGTADLKATFGGRKHEINVSTFQMCVLLLFNTADVLRYSDIAEATQIPVTDLKRALQSLACGKFRILTKEPKGRDVDESDSFHFNAAFTSKQHKFKVGTVSAQRESEAEKAETRQKVDEDRKPQIEAAIVRIMKSRKSMEHNALIAEVTSQLLARFTVGPNVIKKRIESLIEREFLERDKNNMRMYNYLA</sequence>
<feature type="domain" description="Cullin family profile" evidence="10">
    <location>
        <begin position="378"/>
        <end position="606"/>
    </location>
</feature>
<evidence type="ECO:0000256" key="1">
    <source>
        <dbReference type="ARBA" id="ARBA00004123"/>
    </source>
</evidence>
<dbReference type="GO" id="GO:0031625">
    <property type="term" value="F:ubiquitin protein ligase binding"/>
    <property type="evidence" value="ECO:0007669"/>
    <property type="project" value="InterPro"/>
</dbReference>
<dbReference type="Pfam" id="PF10557">
    <property type="entry name" value="Cullin_Nedd8"/>
    <property type="match status" value="1"/>
</dbReference>
<comment type="pathway">
    <text evidence="2">Protein modification; protein ubiquitination.</text>
</comment>
<evidence type="ECO:0000256" key="7">
    <source>
        <dbReference type="PROSITE-ProRule" id="PRU00330"/>
    </source>
</evidence>
<comment type="similarity">
    <text evidence="3 7 8">Belongs to the cullin family.</text>
</comment>
<keyword evidence="5" id="KW-0832">Ubl conjugation</keyword>
<evidence type="ECO:0000256" key="3">
    <source>
        <dbReference type="ARBA" id="ARBA00006019"/>
    </source>
</evidence>
<gene>
    <name evidence="11" type="ORF">CLEP1334_LOCUS16108</name>
</gene>
<dbReference type="GO" id="GO:0043161">
    <property type="term" value="P:proteasome-mediated ubiquitin-dependent protein catabolic process"/>
    <property type="evidence" value="ECO:0007669"/>
    <property type="project" value="UniProtKB-ARBA"/>
</dbReference>
<feature type="compositionally biased region" description="Basic and acidic residues" evidence="9">
    <location>
        <begin position="650"/>
        <end position="666"/>
    </location>
</feature>
<dbReference type="EMBL" id="HBER01032039">
    <property type="protein sequence ID" value="CAD8540822.1"/>
    <property type="molecule type" value="Transcribed_RNA"/>
</dbReference>
<dbReference type="Pfam" id="PF26557">
    <property type="entry name" value="Cullin_AB"/>
    <property type="match status" value="1"/>
</dbReference>
<dbReference type="FunFam" id="1.10.10.10:FF:000091">
    <property type="entry name" value="Cullin 3"/>
    <property type="match status" value="1"/>
</dbReference>
<keyword evidence="4" id="KW-1017">Isopeptide bond</keyword>
<dbReference type="GO" id="GO:0010468">
    <property type="term" value="P:regulation of gene expression"/>
    <property type="evidence" value="ECO:0007669"/>
    <property type="project" value="UniProtKB-ARBA"/>
</dbReference>
<feature type="region of interest" description="Disordered" evidence="9">
    <location>
        <begin position="645"/>
        <end position="666"/>
    </location>
</feature>
<dbReference type="PANTHER" id="PTHR11932">
    <property type="entry name" value="CULLIN"/>
    <property type="match status" value="1"/>
</dbReference>
<name>A0A7S0J4K3_9EUKA</name>
<dbReference type="PROSITE" id="PS50069">
    <property type="entry name" value="CULLIN_2"/>
    <property type="match status" value="1"/>
</dbReference>
<accession>A0A7S0J4K3</accession>
<dbReference type="SUPFAM" id="SSF74788">
    <property type="entry name" value="Cullin repeat-like"/>
    <property type="match status" value="1"/>
</dbReference>
<dbReference type="SUPFAM" id="SSF75632">
    <property type="entry name" value="Cullin homology domain"/>
    <property type="match status" value="1"/>
</dbReference>
<evidence type="ECO:0000313" key="11">
    <source>
        <dbReference type="EMBL" id="CAD8540822.1"/>
    </source>
</evidence>
<dbReference type="SMART" id="SM00884">
    <property type="entry name" value="Cullin_Nedd8"/>
    <property type="match status" value="1"/>
</dbReference>
<dbReference type="Gene3D" id="1.10.10.10">
    <property type="entry name" value="Winged helix-like DNA-binding domain superfamily/Winged helix DNA-binding domain"/>
    <property type="match status" value="1"/>
</dbReference>
<evidence type="ECO:0000256" key="2">
    <source>
        <dbReference type="ARBA" id="ARBA00004906"/>
    </source>
</evidence>
<dbReference type="Gene3D" id="1.20.1310.10">
    <property type="entry name" value="Cullin Repeats"/>
    <property type="match status" value="4"/>
</dbReference>
<dbReference type="InterPro" id="IPR016159">
    <property type="entry name" value="Cullin_repeat-like_dom_sf"/>
</dbReference>
<evidence type="ECO:0000256" key="6">
    <source>
        <dbReference type="ARBA" id="ARBA00023242"/>
    </source>
</evidence>
<evidence type="ECO:0000259" key="10">
    <source>
        <dbReference type="PROSITE" id="PS50069"/>
    </source>
</evidence>
<dbReference type="SMART" id="SM00182">
    <property type="entry name" value="CULLIN"/>
    <property type="match status" value="1"/>
</dbReference>
<dbReference type="GO" id="GO:0005737">
    <property type="term" value="C:cytoplasm"/>
    <property type="evidence" value="ECO:0007669"/>
    <property type="project" value="UniProtKB-ARBA"/>
</dbReference>
<dbReference type="GO" id="GO:0005634">
    <property type="term" value="C:nucleus"/>
    <property type="evidence" value="ECO:0007669"/>
    <property type="project" value="UniProtKB-SubCell"/>
</dbReference>
<dbReference type="InterPro" id="IPR045093">
    <property type="entry name" value="Cullin"/>
</dbReference>
<dbReference type="FunFam" id="1.20.1310.10:FF:000006">
    <property type="entry name" value="Cullin 3"/>
    <property type="match status" value="1"/>
</dbReference>
<dbReference type="InterPro" id="IPR036390">
    <property type="entry name" value="WH_DNA-bd_sf"/>
</dbReference>
<dbReference type="InterPro" id="IPR059120">
    <property type="entry name" value="Cullin-like_AB"/>
</dbReference>
<dbReference type="GO" id="GO:0007165">
    <property type="term" value="P:signal transduction"/>
    <property type="evidence" value="ECO:0007669"/>
    <property type="project" value="UniProtKB-ARBA"/>
</dbReference>